<feature type="domain" description="CheW-like" evidence="2">
    <location>
        <begin position="26"/>
        <end position="163"/>
    </location>
</feature>
<dbReference type="PANTHER" id="PTHR22617:SF23">
    <property type="entry name" value="CHEMOTAXIS PROTEIN CHEW"/>
    <property type="match status" value="1"/>
</dbReference>
<feature type="region of interest" description="Disordered" evidence="1">
    <location>
        <begin position="1"/>
        <end position="22"/>
    </location>
</feature>
<evidence type="ECO:0000259" key="2">
    <source>
        <dbReference type="PROSITE" id="PS50851"/>
    </source>
</evidence>
<comment type="caution">
    <text evidence="3">The sequence shown here is derived from an EMBL/GenBank/DDBJ whole genome shotgun (WGS) entry which is preliminary data.</text>
</comment>
<dbReference type="EMBL" id="JACKXD010000002">
    <property type="protein sequence ID" value="MBB6645987.1"/>
    <property type="molecule type" value="Genomic_DNA"/>
</dbReference>
<dbReference type="GO" id="GO:0006935">
    <property type="term" value="P:chemotaxis"/>
    <property type="evidence" value="ECO:0007669"/>
    <property type="project" value="InterPro"/>
</dbReference>
<dbReference type="InterPro" id="IPR036061">
    <property type="entry name" value="CheW-like_dom_sf"/>
</dbReference>
<dbReference type="Pfam" id="PF01584">
    <property type="entry name" value="CheW"/>
    <property type="match status" value="1"/>
</dbReference>
<name>A0A7J9SJ17_9EURY</name>
<dbReference type="PROSITE" id="PS50851">
    <property type="entry name" value="CHEW"/>
    <property type="match status" value="1"/>
</dbReference>
<evidence type="ECO:0000313" key="4">
    <source>
        <dbReference type="Proteomes" id="UP000546257"/>
    </source>
</evidence>
<dbReference type="SMART" id="SM00260">
    <property type="entry name" value="CheW"/>
    <property type="match status" value="1"/>
</dbReference>
<dbReference type="GO" id="GO:0007165">
    <property type="term" value="P:signal transduction"/>
    <property type="evidence" value="ECO:0007669"/>
    <property type="project" value="InterPro"/>
</dbReference>
<feature type="compositionally biased region" description="Low complexity" evidence="1">
    <location>
        <begin position="8"/>
        <end position="17"/>
    </location>
</feature>
<sequence length="163" mass="17710">MSNQQPTAAAAPRSAAADDGEETAREIQVLEFELGGETYCVDIDYVSEIVDRGSVTPVPNAPEFVEGVMDLRGRTTSIVDPKTLLNVDADAEARRIVIFDAESFEDDAAVGWLVDAVHQVDRVSMADVEDPPMDRGEFIKGIVRREEDLVVWVTPTKTVGSSA</sequence>
<accession>A0A7J9SJ17</accession>
<dbReference type="Gene3D" id="2.40.50.180">
    <property type="entry name" value="CheA-289, Domain 4"/>
    <property type="match status" value="1"/>
</dbReference>
<proteinExistence type="predicted"/>
<dbReference type="RefSeq" id="WP_185192343.1">
    <property type="nucleotide sequence ID" value="NZ_JACKXD010000002.1"/>
</dbReference>
<evidence type="ECO:0000256" key="1">
    <source>
        <dbReference type="SAM" id="MobiDB-lite"/>
    </source>
</evidence>
<dbReference type="SUPFAM" id="SSF50341">
    <property type="entry name" value="CheW-like"/>
    <property type="match status" value="1"/>
</dbReference>
<dbReference type="Gene3D" id="2.30.30.40">
    <property type="entry name" value="SH3 Domains"/>
    <property type="match status" value="1"/>
</dbReference>
<dbReference type="InterPro" id="IPR039315">
    <property type="entry name" value="CheW"/>
</dbReference>
<dbReference type="AlphaFoldDB" id="A0A7J9SJ17"/>
<dbReference type="InterPro" id="IPR002545">
    <property type="entry name" value="CheW-lke_dom"/>
</dbReference>
<protein>
    <submittedName>
        <fullName evidence="3">Purine-binding chemotaxis protein CheW</fullName>
    </submittedName>
</protein>
<gene>
    <name evidence="3" type="ORF">H5V44_06750</name>
</gene>
<dbReference type="GO" id="GO:0005829">
    <property type="term" value="C:cytosol"/>
    <property type="evidence" value="ECO:0007669"/>
    <property type="project" value="TreeGrafter"/>
</dbReference>
<evidence type="ECO:0000313" key="3">
    <source>
        <dbReference type="EMBL" id="MBB6645987.1"/>
    </source>
</evidence>
<dbReference type="PANTHER" id="PTHR22617">
    <property type="entry name" value="CHEMOTAXIS SENSOR HISTIDINE KINASE-RELATED"/>
    <property type="match status" value="1"/>
</dbReference>
<organism evidence="3 4">
    <name type="scientific">Halobellus ruber</name>
    <dbReference type="NCBI Taxonomy" id="2761102"/>
    <lineage>
        <taxon>Archaea</taxon>
        <taxon>Methanobacteriati</taxon>
        <taxon>Methanobacteriota</taxon>
        <taxon>Stenosarchaea group</taxon>
        <taxon>Halobacteria</taxon>
        <taxon>Halobacteriales</taxon>
        <taxon>Haloferacaceae</taxon>
        <taxon>Halobellus</taxon>
    </lineage>
</organism>
<dbReference type="Proteomes" id="UP000546257">
    <property type="component" value="Unassembled WGS sequence"/>
</dbReference>
<reference evidence="3 4" key="1">
    <citation type="submission" date="2020-08" db="EMBL/GenBank/DDBJ databases">
        <authorList>
            <person name="Seo M.-J."/>
        </authorList>
    </citation>
    <scope>NUCLEOTIDE SEQUENCE [LARGE SCALE GENOMIC DNA]</scope>
    <source>
        <strain evidence="3 4">MBLA0160</strain>
    </source>
</reference>
<keyword evidence="4" id="KW-1185">Reference proteome</keyword>